<evidence type="ECO:0000256" key="5">
    <source>
        <dbReference type="ARBA" id="ARBA00023136"/>
    </source>
</evidence>
<dbReference type="Proteomes" id="UP000050482">
    <property type="component" value="Unassembled WGS sequence"/>
</dbReference>
<feature type="compositionally biased region" description="Low complexity" evidence="6">
    <location>
        <begin position="329"/>
        <end position="350"/>
    </location>
</feature>
<feature type="compositionally biased region" description="Polar residues" evidence="6">
    <location>
        <begin position="445"/>
        <end position="458"/>
    </location>
</feature>
<evidence type="ECO:0000313" key="10">
    <source>
        <dbReference type="Proteomes" id="UP000050482"/>
    </source>
</evidence>
<evidence type="ECO:0000256" key="7">
    <source>
        <dbReference type="SAM" id="Phobius"/>
    </source>
</evidence>
<feature type="region of interest" description="Disordered" evidence="6">
    <location>
        <begin position="426"/>
        <end position="471"/>
    </location>
</feature>
<dbReference type="InterPro" id="IPR055431">
    <property type="entry name" value="RsgI_M"/>
</dbReference>
<evidence type="ECO:0000256" key="1">
    <source>
        <dbReference type="ARBA" id="ARBA00004162"/>
    </source>
</evidence>
<dbReference type="InterPro" id="IPR024449">
    <property type="entry name" value="Anti-sigma_RsgI_N"/>
</dbReference>
<keyword evidence="3 7" id="KW-0812">Transmembrane</keyword>
<gene>
    <name evidence="9" type="ORF">AN477_18345</name>
</gene>
<sequence length="471" mass="49482">MKRRGLVLELNSRDAIVLTPDGDFCRIPRKSDMEVGLEVTWRDRLFGVVPIQTGRRRRRTAWRNSLGSVASGVAAVAVVAAGVWMYSGVLHPQTAEAYAWVSLDVKPSVALKVDKNLRVQAVDAIGSDAVSAINSLHLEGMTLSHAAESVLSYAGTHQDLSPQPGILVAVSPIAQQASGTRVESAATAAVKSAIQADKAILSLKPSVFSVVVPQDIWQAASQADIPPGRLMSVLVAAQEGRKTGLLDLVGSEMVQVWSDPMAQTAVSKIDSSNPADLAKVLQSLSNPVPGLQPSSGKGQQGATSTNNSTDAKSGSPHGSDVVKTNHAVSPSQNTSHSSSRPPSHHSPSTTVEVSGHGTLKKTGPPPGLAKGNGGHGNTKVSANNNSITIRIGNQTIVIPLETQNRSQDFSGTQGLKGTQEFNETKEFSGTQGFNQTKGFTGAKGFSQTRGFTGTQGFKHSQGDSHWWSQGN</sequence>
<evidence type="ECO:0000256" key="4">
    <source>
        <dbReference type="ARBA" id="ARBA00022989"/>
    </source>
</evidence>
<evidence type="ECO:0000256" key="3">
    <source>
        <dbReference type="ARBA" id="ARBA00022692"/>
    </source>
</evidence>
<accession>A0A0P9GNY6</accession>
<dbReference type="Pfam" id="PF23750">
    <property type="entry name" value="RsgI_M"/>
    <property type="match status" value="1"/>
</dbReference>
<keyword evidence="4 7" id="KW-1133">Transmembrane helix</keyword>
<name>A0A0P9GNY6_9BACL</name>
<protein>
    <recommendedName>
        <fullName evidence="8">RsgI N-terminal anti-sigma domain-containing protein</fullName>
    </recommendedName>
</protein>
<keyword evidence="2" id="KW-1003">Cell membrane</keyword>
<dbReference type="PROSITE" id="PS51849">
    <property type="entry name" value="RSGI_N"/>
    <property type="match status" value="1"/>
</dbReference>
<feature type="compositionally biased region" description="Polar residues" evidence="6">
    <location>
        <begin position="426"/>
        <end position="438"/>
    </location>
</feature>
<organism evidence="9 10">
    <name type="scientific">Alicyclobacillus ferrooxydans</name>
    <dbReference type="NCBI Taxonomy" id="471514"/>
    <lineage>
        <taxon>Bacteria</taxon>
        <taxon>Bacillati</taxon>
        <taxon>Bacillota</taxon>
        <taxon>Bacilli</taxon>
        <taxon>Bacillales</taxon>
        <taxon>Alicyclobacillaceae</taxon>
        <taxon>Alicyclobacillus</taxon>
    </lineage>
</organism>
<dbReference type="EMBL" id="LJCO01000079">
    <property type="protein sequence ID" value="KPV42271.1"/>
    <property type="molecule type" value="Genomic_DNA"/>
</dbReference>
<keyword evidence="10" id="KW-1185">Reference proteome</keyword>
<feature type="domain" description="RsgI N-terminal anti-sigma" evidence="8">
    <location>
        <begin position="3"/>
        <end position="50"/>
    </location>
</feature>
<proteinExistence type="predicted"/>
<dbReference type="AlphaFoldDB" id="A0A0P9GNY6"/>
<feature type="transmembrane region" description="Helical" evidence="7">
    <location>
        <begin position="65"/>
        <end position="86"/>
    </location>
</feature>
<evidence type="ECO:0000313" key="9">
    <source>
        <dbReference type="EMBL" id="KPV42271.1"/>
    </source>
</evidence>
<evidence type="ECO:0000259" key="8">
    <source>
        <dbReference type="PROSITE" id="PS51849"/>
    </source>
</evidence>
<evidence type="ECO:0000256" key="2">
    <source>
        <dbReference type="ARBA" id="ARBA00022475"/>
    </source>
</evidence>
<feature type="compositionally biased region" description="Polar residues" evidence="6">
    <location>
        <begin position="285"/>
        <end position="312"/>
    </location>
</feature>
<dbReference type="OrthoDB" id="9800626at2"/>
<dbReference type="RefSeq" id="WP_054970629.1">
    <property type="nucleotide sequence ID" value="NZ_LJCO01000079.1"/>
</dbReference>
<dbReference type="Pfam" id="PF12791">
    <property type="entry name" value="RsgI_N"/>
    <property type="match status" value="1"/>
</dbReference>
<keyword evidence="5 7" id="KW-0472">Membrane</keyword>
<evidence type="ECO:0000256" key="6">
    <source>
        <dbReference type="SAM" id="MobiDB-lite"/>
    </source>
</evidence>
<dbReference type="STRING" id="471514.AN477_18345"/>
<dbReference type="PATRIC" id="fig|471514.4.peg.4585"/>
<comment type="caution">
    <text evidence="9">The sequence shown here is derived from an EMBL/GenBank/DDBJ whole genome shotgun (WGS) entry which is preliminary data.</text>
</comment>
<reference evidence="9 10" key="1">
    <citation type="submission" date="2015-09" db="EMBL/GenBank/DDBJ databases">
        <title>Draft genome sequence of Alicyclobacillus ferrooxydans DSM 22381.</title>
        <authorList>
            <person name="Hemp J."/>
        </authorList>
    </citation>
    <scope>NUCLEOTIDE SEQUENCE [LARGE SCALE GENOMIC DNA]</scope>
    <source>
        <strain evidence="9 10">TC-34</strain>
    </source>
</reference>
<dbReference type="GO" id="GO:0005886">
    <property type="term" value="C:plasma membrane"/>
    <property type="evidence" value="ECO:0007669"/>
    <property type="project" value="UniProtKB-SubCell"/>
</dbReference>
<comment type="subcellular location">
    <subcellularLocation>
        <location evidence="1">Cell membrane</location>
        <topology evidence="1">Single-pass membrane protein</topology>
    </subcellularLocation>
</comment>
<feature type="region of interest" description="Disordered" evidence="6">
    <location>
        <begin position="285"/>
        <end position="382"/>
    </location>
</feature>